<protein>
    <submittedName>
        <fullName evidence="2">Uncharacterized protein</fullName>
    </submittedName>
</protein>
<dbReference type="RefSeq" id="WP_345066818.1">
    <property type="nucleotide sequence ID" value="NZ_BAABGR010000015.1"/>
</dbReference>
<name>A0ABP8R1V6_9SPHI</name>
<reference evidence="3" key="1">
    <citation type="journal article" date="2019" name="Int. J. Syst. Evol. Microbiol.">
        <title>The Global Catalogue of Microorganisms (GCM) 10K type strain sequencing project: providing services to taxonomists for standard genome sequencing and annotation.</title>
        <authorList>
            <consortium name="The Broad Institute Genomics Platform"/>
            <consortium name="The Broad Institute Genome Sequencing Center for Infectious Disease"/>
            <person name="Wu L."/>
            <person name="Ma J."/>
        </authorList>
    </citation>
    <scope>NUCLEOTIDE SEQUENCE [LARGE SCALE GENOMIC DNA]</scope>
    <source>
        <strain evidence="3">JCM 17858</strain>
    </source>
</reference>
<evidence type="ECO:0000313" key="2">
    <source>
        <dbReference type="EMBL" id="GAA4516041.1"/>
    </source>
</evidence>
<gene>
    <name evidence="2" type="ORF">GCM10023173_14720</name>
</gene>
<feature type="region of interest" description="Disordered" evidence="1">
    <location>
        <begin position="52"/>
        <end position="78"/>
    </location>
</feature>
<organism evidence="2 3">
    <name type="scientific">Sphingobacterium thermophilum</name>
    <dbReference type="NCBI Taxonomy" id="768534"/>
    <lineage>
        <taxon>Bacteria</taxon>
        <taxon>Pseudomonadati</taxon>
        <taxon>Bacteroidota</taxon>
        <taxon>Sphingobacteriia</taxon>
        <taxon>Sphingobacteriales</taxon>
        <taxon>Sphingobacteriaceae</taxon>
        <taxon>Sphingobacterium</taxon>
    </lineage>
</organism>
<dbReference type="Proteomes" id="UP001500394">
    <property type="component" value="Unassembled WGS sequence"/>
</dbReference>
<sequence>MKTDSIIWKNEYLENLEKGYTIIEAQEIALLHLYGDVIDLFKSPNTENLDFKPIVISPNPNNTDKRKVRTTNKPCPTN</sequence>
<proteinExistence type="predicted"/>
<keyword evidence="3" id="KW-1185">Reference proteome</keyword>
<dbReference type="EMBL" id="BAABGR010000015">
    <property type="protein sequence ID" value="GAA4516041.1"/>
    <property type="molecule type" value="Genomic_DNA"/>
</dbReference>
<evidence type="ECO:0000313" key="3">
    <source>
        <dbReference type="Proteomes" id="UP001500394"/>
    </source>
</evidence>
<accession>A0ABP8R1V6</accession>
<comment type="caution">
    <text evidence="2">The sequence shown here is derived from an EMBL/GenBank/DDBJ whole genome shotgun (WGS) entry which is preliminary data.</text>
</comment>
<evidence type="ECO:0000256" key="1">
    <source>
        <dbReference type="SAM" id="MobiDB-lite"/>
    </source>
</evidence>